<dbReference type="Proteomes" id="UP000038009">
    <property type="component" value="Unassembled WGS sequence"/>
</dbReference>
<gene>
    <name evidence="2" type="ORF">ABL78_5099</name>
</gene>
<comment type="caution">
    <text evidence="2">The sequence shown here is derived from an EMBL/GenBank/DDBJ whole genome shotgun (WGS) entry which is preliminary data.</text>
</comment>
<evidence type="ECO:0000313" key="2">
    <source>
        <dbReference type="EMBL" id="KPI85845.1"/>
    </source>
</evidence>
<keyword evidence="3" id="KW-1185">Reference proteome</keyword>
<accession>A0A0N1HXC4</accession>
<dbReference type="EMBL" id="LJSK01000162">
    <property type="protein sequence ID" value="KPI85845.1"/>
    <property type="molecule type" value="Genomic_DNA"/>
</dbReference>
<name>A0A0N1HXC4_LEPSE</name>
<sequence>MSRRSFINEEEYEDVMDDAPLKLHSVLDFLDDAKATLADSATEHHHVSSNDSESGEDVQSAETSDSLRLTPFITAAATPRQCYCLDKASCMCSSFLLPPLLTRKPLPSATAPPTAVRGALSSSFPDQGAEASAGAALSTSAGVCVRCVPLHLVDLHLAKPQDVPSARMTASSWTGTTMTCCRC</sequence>
<dbReference type="AlphaFoldDB" id="A0A0N1HXC4"/>
<dbReference type="OMA" id="AHCICGQ"/>
<dbReference type="VEuPathDB" id="TriTrypDB:Lsey_0162_0130"/>
<dbReference type="OrthoDB" id="263245at2759"/>
<reference evidence="2 3" key="1">
    <citation type="journal article" date="2015" name="PLoS Pathog.">
        <title>Leptomonas seymouri: Adaptations to the Dixenous Life Cycle Analyzed by Genome Sequencing, Transcriptome Profiling and Co-infection with Leishmania donovani.</title>
        <authorList>
            <person name="Kraeva N."/>
            <person name="Butenko A."/>
            <person name="Hlavacova J."/>
            <person name="Kostygov A."/>
            <person name="Myskova J."/>
            <person name="Grybchuk D."/>
            <person name="Lestinova T."/>
            <person name="Votypka J."/>
            <person name="Volf P."/>
            <person name="Opperdoes F."/>
            <person name="Flegontov P."/>
            <person name="Lukes J."/>
            <person name="Yurchenko V."/>
        </authorList>
    </citation>
    <scope>NUCLEOTIDE SEQUENCE [LARGE SCALE GENOMIC DNA]</scope>
    <source>
        <strain evidence="2 3">ATCC 30220</strain>
    </source>
</reference>
<proteinExistence type="predicted"/>
<feature type="region of interest" description="Disordered" evidence="1">
    <location>
        <begin position="40"/>
        <end position="63"/>
    </location>
</feature>
<evidence type="ECO:0000313" key="3">
    <source>
        <dbReference type="Proteomes" id="UP000038009"/>
    </source>
</evidence>
<organism evidence="2 3">
    <name type="scientific">Leptomonas seymouri</name>
    <dbReference type="NCBI Taxonomy" id="5684"/>
    <lineage>
        <taxon>Eukaryota</taxon>
        <taxon>Discoba</taxon>
        <taxon>Euglenozoa</taxon>
        <taxon>Kinetoplastea</taxon>
        <taxon>Metakinetoplastina</taxon>
        <taxon>Trypanosomatida</taxon>
        <taxon>Trypanosomatidae</taxon>
        <taxon>Leishmaniinae</taxon>
        <taxon>Leptomonas</taxon>
    </lineage>
</organism>
<evidence type="ECO:0000256" key="1">
    <source>
        <dbReference type="SAM" id="MobiDB-lite"/>
    </source>
</evidence>
<protein>
    <submittedName>
        <fullName evidence="2">Uncharacterized protein</fullName>
    </submittedName>
</protein>